<dbReference type="Pfam" id="PF00149">
    <property type="entry name" value="Metallophos"/>
    <property type="match status" value="1"/>
</dbReference>
<dbReference type="EMBL" id="CP036298">
    <property type="protein sequence ID" value="QDV27807.1"/>
    <property type="molecule type" value="Genomic_DNA"/>
</dbReference>
<dbReference type="InterPro" id="IPR029052">
    <property type="entry name" value="Metallo-depent_PP-like"/>
</dbReference>
<dbReference type="RefSeq" id="WP_145085765.1">
    <property type="nucleotide sequence ID" value="NZ_CP036298.1"/>
</dbReference>
<protein>
    <submittedName>
        <fullName evidence="5">Calcineurin-like phosphoesterase</fullName>
    </submittedName>
</protein>
<dbReference type="InterPro" id="IPR003961">
    <property type="entry name" value="FN3_dom"/>
</dbReference>
<dbReference type="Pfam" id="PF13385">
    <property type="entry name" value="Laminin_G_3"/>
    <property type="match status" value="1"/>
</dbReference>
<keyword evidence="1 3" id="KW-0732">Signal</keyword>
<dbReference type="GO" id="GO:0046872">
    <property type="term" value="F:metal ion binding"/>
    <property type="evidence" value="ECO:0007669"/>
    <property type="project" value="InterPro"/>
</dbReference>
<keyword evidence="6" id="KW-1185">Reference proteome</keyword>
<dbReference type="PANTHER" id="PTHR22953">
    <property type="entry name" value="ACID PHOSPHATASE RELATED"/>
    <property type="match status" value="1"/>
</dbReference>
<dbReference type="InterPro" id="IPR039331">
    <property type="entry name" value="PAPs-like"/>
</dbReference>
<dbReference type="InterPro" id="IPR013320">
    <property type="entry name" value="ConA-like_dom_sf"/>
</dbReference>
<feature type="signal peptide" evidence="3">
    <location>
        <begin position="1"/>
        <end position="30"/>
    </location>
</feature>
<organism evidence="5 6">
    <name type="scientific">Aureliella helgolandensis</name>
    <dbReference type="NCBI Taxonomy" id="2527968"/>
    <lineage>
        <taxon>Bacteria</taxon>
        <taxon>Pseudomonadati</taxon>
        <taxon>Planctomycetota</taxon>
        <taxon>Planctomycetia</taxon>
        <taxon>Pirellulales</taxon>
        <taxon>Pirellulaceae</taxon>
        <taxon>Aureliella</taxon>
    </lineage>
</organism>
<feature type="domain" description="Fibronectin type-III" evidence="4">
    <location>
        <begin position="267"/>
        <end position="355"/>
    </location>
</feature>
<evidence type="ECO:0000256" key="3">
    <source>
        <dbReference type="SAM" id="SignalP"/>
    </source>
</evidence>
<evidence type="ECO:0000313" key="5">
    <source>
        <dbReference type="EMBL" id="QDV27807.1"/>
    </source>
</evidence>
<dbReference type="GO" id="GO:0003993">
    <property type="term" value="F:acid phosphatase activity"/>
    <property type="evidence" value="ECO:0007669"/>
    <property type="project" value="InterPro"/>
</dbReference>
<dbReference type="InterPro" id="IPR008963">
    <property type="entry name" value="Purple_acid_Pase-like_N"/>
</dbReference>
<evidence type="ECO:0000256" key="2">
    <source>
        <dbReference type="ARBA" id="ARBA00023157"/>
    </source>
</evidence>
<feature type="chain" id="PRO_5021832197" evidence="3">
    <location>
        <begin position="31"/>
        <end position="628"/>
    </location>
</feature>
<dbReference type="Gene3D" id="3.60.21.10">
    <property type="match status" value="1"/>
</dbReference>
<dbReference type="SUPFAM" id="SSF49899">
    <property type="entry name" value="Concanavalin A-like lectins/glucanases"/>
    <property type="match status" value="1"/>
</dbReference>
<proteinExistence type="predicted"/>
<evidence type="ECO:0000259" key="4">
    <source>
        <dbReference type="PROSITE" id="PS50853"/>
    </source>
</evidence>
<gene>
    <name evidence="5" type="ORF">Q31a_62000</name>
</gene>
<dbReference type="PANTHER" id="PTHR22953:SF153">
    <property type="entry name" value="PURPLE ACID PHOSPHATASE"/>
    <property type="match status" value="1"/>
</dbReference>
<dbReference type="InterPro" id="IPR004843">
    <property type="entry name" value="Calcineurin-like_PHP"/>
</dbReference>
<evidence type="ECO:0000256" key="1">
    <source>
        <dbReference type="ARBA" id="ARBA00022729"/>
    </source>
</evidence>
<reference evidence="5 6" key="1">
    <citation type="submission" date="2019-02" db="EMBL/GenBank/DDBJ databases">
        <title>Deep-cultivation of Planctomycetes and their phenomic and genomic characterization uncovers novel biology.</title>
        <authorList>
            <person name="Wiegand S."/>
            <person name="Jogler M."/>
            <person name="Boedeker C."/>
            <person name="Pinto D."/>
            <person name="Vollmers J."/>
            <person name="Rivas-Marin E."/>
            <person name="Kohn T."/>
            <person name="Peeters S.H."/>
            <person name="Heuer A."/>
            <person name="Rast P."/>
            <person name="Oberbeckmann S."/>
            <person name="Bunk B."/>
            <person name="Jeske O."/>
            <person name="Meyerdierks A."/>
            <person name="Storesund J.E."/>
            <person name="Kallscheuer N."/>
            <person name="Luecker S."/>
            <person name="Lage O.M."/>
            <person name="Pohl T."/>
            <person name="Merkel B.J."/>
            <person name="Hornburger P."/>
            <person name="Mueller R.-W."/>
            <person name="Bruemmer F."/>
            <person name="Labrenz M."/>
            <person name="Spormann A.M."/>
            <person name="Op den Camp H."/>
            <person name="Overmann J."/>
            <person name="Amann R."/>
            <person name="Jetten M.S.M."/>
            <person name="Mascher T."/>
            <person name="Medema M.H."/>
            <person name="Devos D.P."/>
            <person name="Kaster A.-K."/>
            <person name="Ovreas L."/>
            <person name="Rohde M."/>
            <person name="Galperin M.Y."/>
            <person name="Jogler C."/>
        </authorList>
    </citation>
    <scope>NUCLEOTIDE SEQUENCE [LARGE SCALE GENOMIC DNA]</scope>
    <source>
        <strain evidence="5 6">Q31a</strain>
    </source>
</reference>
<dbReference type="InterPro" id="IPR006558">
    <property type="entry name" value="LamG-like"/>
</dbReference>
<name>A0A518GGV4_9BACT</name>
<dbReference type="Proteomes" id="UP000318017">
    <property type="component" value="Chromosome"/>
</dbReference>
<evidence type="ECO:0000313" key="6">
    <source>
        <dbReference type="Proteomes" id="UP000318017"/>
    </source>
</evidence>
<keyword evidence="2" id="KW-1015">Disulfide bond</keyword>
<dbReference type="SUPFAM" id="SSF56300">
    <property type="entry name" value="Metallo-dependent phosphatases"/>
    <property type="match status" value="1"/>
</dbReference>
<dbReference type="OrthoDB" id="9804511at2"/>
<dbReference type="SMART" id="SM00560">
    <property type="entry name" value="LamGL"/>
    <property type="match status" value="1"/>
</dbReference>
<dbReference type="AlphaFoldDB" id="A0A518GGV4"/>
<dbReference type="KEGG" id="ahel:Q31a_62000"/>
<dbReference type="Gene3D" id="2.60.40.380">
    <property type="entry name" value="Purple acid phosphatase-like, N-terminal"/>
    <property type="match status" value="1"/>
</dbReference>
<dbReference type="PROSITE" id="PS50853">
    <property type="entry name" value="FN3"/>
    <property type="match status" value="1"/>
</dbReference>
<dbReference type="SUPFAM" id="SSF49363">
    <property type="entry name" value="Purple acid phosphatase, N-terminal domain"/>
    <property type="match status" value="1"/>
</dbReference>
<dbReference type="Gene3D" id="2.60.120.200">
    <property type="match status" value="1"/>
</dbReference>
<sequence precursor="true">MPIIHSRLCRVAAFTSLLTCWLLILPQAIAHEGPDPLAHWRFNETNLAAGKLAARLGPAANFKGSPRPIADEFGGSIYFNGHGTECVVADDYHTAMKFLPENHFTISAWVSIDETRDWAGIAGVVQDNGDAESGWFLGYNHGVFNFALASVHNNRLTNLKGQTKFEPGRMTHVAATYDGETMNLYVNGQLDGSSTAQSGNIRYPEAASFVLGSYRDQDEFNPLRGCIRELSIYAHAAKDAWVTHEFQHGQALVNLQLSGTQAGSLEFVVKPFLQYGTQTSMTVVWQTSQESSAELHYGSTVACEEFVSSDNPGPIHTIQLNELEPETQYFYRTFSETEDGSFLESETSTFVTAVREQTPFAFVVIGDTQGNPAVASKLAAHAWAQRPSFLLHAGDLVDTGTIDTHWTMQFFPSLQELISRVPLYPVLGNHERNADNYFDYMALPAPEYYYDFRFGNAHFFMIDSNRNVNPESEQYVWLDKALGESDATWKFVCHHHPPYSSDENDYGNLWKTNQSTRGDTRIRALVPLYEKHSVDIVWNGHIHSYERTWPILEGSAVNENGTIYMITGGGGGGLETPGPIRPFFQNNVRRGHHYSIVSINDQVLEFKAFDLEDKLFDTLTIRKQRQSQ</sequence>
<accession>A0A518GGV4</accession>